<comment type="caution">
    <text evidence="2">The sequence shown here is derived from an EMBL/GenBank/DDBJ whole genome shotgun (WGS) entry which is preliminary data.</text>
</comment>
<organism evidence="2 3">
    <name type="scientific">Cymbomonas tetramitiformis</name>
    <dbReference type="NCBI Taxonomy" id="36881"/>
    <lineage>
        <taxon>Eukaryota</taxon>
        <taxon>Viridiplantae</taxon>
        <taxon>Chlorophyta</taxon>
        <taxon>Pyramimonadophyceae</taxon>
        <taxon>Pyramimonadales</taxon>
        <taxon>Pyramimonadaceae</taxon>
        <taxon>Cymbomonas</taxon>
    </lineage>
</organism>
<proteinExistence type="predicted"/>
<feature type="region of interest" description="Disordered" evidence="1">
    <location>
        <begin position="1"/>
        <end position="47"/>
    </location>
</feature>
<sequence length="153" mass="16514">MNFAATDHTLHRAHGNLARRSERNERSTLEEIPLSPKTGESRRKTSSILGRKHVSALVVLLLTAVSVWNYQAHTSPYDDRVNTHEAERASLSIAEPSGVTVPSTSAVEITSNATVHEPPFASVKVVKQAGITTAETATKCAYSPPSTNRTLGL</sequence>
<gene>
    <name evidence="2" type="ORF">CYMTET_30407</name>
</gene>
<accession>A0AAE0FKG4</accession>
<name>A0AAE0FKG4_9CHLO</name>
<evidence type="ECO:0000313" key="3">
    <source>
        <dbReference type="Proteomes" id="UP001190700"/>
    </source>
</evidence>
<reference evidence="2 3" key="1">
    <citation type="journal article" date="2015" name="Genome Biol. Evol.">
        <title>Comparative Genomics of a Bacterivorous Green Alga Reveals Evolutionary Causalities and Consequences of Phago-Mixotrophic Mode of Nutrition.</title>
        <authorList>
            <person name="Burns J.A."/>
            <person name="Paasch A."/>
            <person name="Narechania A."/>
            <person name="Kim E."/>
        </authorList>
    </citation>
    <scope>NUCLEOTIDE SEQUENCE [LARGE SCALE GENOMIC DNA]</scope>
    <source>
        <strain evidence="2 3">PLY_AMNH</strain>
    </source>
</reference>
<keyword evidence="3" id="KW-1185">Reference proteome</keyword>
<dbReference type="Proteomes" id="UP001190700">
    <property type="component" value="Unassembled WGS sequence"/>
</dbReference>
<evidence type="ECO:0000256" key="1">
    <source>
        <dbReference type="SAM" id="MobiDB-lite"/>
    </source>
</evidence>
<protein>
    <submittedName>
        <fullName evidence="2">Uncharacterized protein</fullName>
    </submittedName>
</protein>
<evidence type="ECO:0000313" key="2">
    <source>
        <dbReference type="EMBL" id="KAK3260646.1"/>
    </source>
</evidence>
<dbReference type="EMBL" id="LGRX02017541">
    <property type="protein sequence ID" value="KAK3260646.1"/>
    <property type="molecule type" value="Genomic_DNA"/>
</dbReference>
<dbReference type="AlphaFoldDB" id="A0AAE0FKG4"/>
<feature type="compositionally biased region" description="Basic and acidic residues" evidence="1">
    <location>
        <begin position="19"/>
        <end position="29"/>
    </location>
</feature>